<organism evidence="1 2">
    <name type="scientific">Bacillus phage Kirov</name>
    <dbReference type="NCBI Taxonomy" id="2783539"/>
    <lineage>
        <taxon>Viruses</taxon>
        <taxon>Duplodnaviria</taxon>
        <taxon>Heunggongvirae</taxon>
        <taxon>Uroviricota</taxon>
        <taxon>Caudoviricetes</taxon>
        <taxon>Andregratiavirinae</taxon>
        <taxon>Kirovvirus</taxon>
        <taxon>Kirovvirus kirov</taxon>
    </lineage>
</organism>
<keyword evidence="2" id="KW-1185">Reference proteome</keyword>
<evidence type="ECO:0000313" key="2">
    <source>
        <dbReference type="Proteomes" id="UP000594029"/>
    </source>
</evidence>
<name>A0A7U3RX53_9CAUD</name>
<gene>
    <name evidence="1" type="ORF">Kirov_231</name>
</gene>
<accession>A0A7U3RX53</accession>
<dbReference type="Proteomes" id="UP000594029">
    <property type="component" value="Segment"/>
</dbReference>
<sequence length="64" mass="7770">MYTITFENQTHNQWTCQYIFEKHSDAVTYLRTNGFSPSQGLFVRKNFNWSVFTKAYIIPREVWK</sequence>
<proteinExistence type="predicted"/>
<reference evidence="1 2" key="1">
    <citation type="submission" date="2020-10" db="EMBL/GenBank/DDBJ databases">
        <authorList>
            <person name="Kazantseva O.A."/>
            <person name="Piligrimova E.G."/>
            <person name="Shadrin A.M."/>
        </authorList>
    </citation>
    <scope>NUCLEOTIDE SEQUENCE [LARGE SCALE GENOMIC DNA]</scope>
</reference>
<protein>
    <submittedName>
        <fullName evidence="1">Uncharacterized protein</fullName>
    </submittedName>
</protein>
<evidence type="ECO:0000313" key="1">
    <source>
        <dbReference type="EMBL" id="QOV08430.1"/>
    </source>
</evidence>
<dbReference type="EMBL" id="MW084976">
    <property type="protein sequence ID" value="QOV08430.1"/>
    <property type="molecule type" value="Genomic_DNA"/>
</dbReference>